<sequence>MLKKNMLALAIGAVLLTGCAGTTTQPEINEQQRLIHSLDDLAQQRRTAPQDLELKSREQLESTLLVNIYLKQADAAAARSDYQEAARLWRSVLRYHSGNMRAQQGLQRINAYRSLDVLYRQASSLAADDPAQALQKIKLVLEEEPGWPQATALRDHLLRKLAAGKQPFDVLDAELQKPVSLHFRSHNLLQIFGAISQITGVNFIFDNDVPKSATASIMADNTTAEDAINLLLMSNQLRKKVLNGKTLLIYPASQAKDKIYRDITVKTFFLGYAKAKDVNIAMRNMLKLKDIHVDERTNSLTIRGPRESVEMAERLLMTLDRPEAEVTLEVEVLEVSHDDAEKLGITYPQSVGVGFLSPEGSGENLPLNAFNKGNMFVNLGSGKGVSLDIKKIRSHAQVLANPRIRVKNNKKAMIEIGEKLPVITAVLNGEQTSEQVNYQDVGLKLEVTPDISLDGEIGMDVDFTLSSLGKAQKSKNGLDYYGTSNRMAKTMLSSRDGETQMLAGLISQDNKNSKSGIPWLSDIPFIGSLFSTSEKEAKRTEVILLITPHIERNIDLPGSHISTIPAGTDDMPGERSTTLRSAGKIRLDSGGIDAPPLAPPASFPEDQGSLPPPVSSNQDAQPEMEPQEQTP</sequence>
<evidence type="ECO:0000256" key="5">
    <source>
        <dbReference type="ARBA" id="ARBA00023237"/>
    </source>
</evidence>
<comment type="similarity">
    <text evidence="6">Belongs to the bacterial secretin family.</text>
</comment>
<dbReference type="Proteomes" id="UP000381260">
    <property type="component" value="Chromosome"/>
</dbReference>
<feature type="region of interest" description="Disordered" evidence="8">
    <location>
        <begin position="586"/>
        <end position="631"/>
    </location>
</feature>
<evidence type="ECO:0000256" key="7">
    <source>
        <dbReference type="RuleBase" id="RU004004"/>
    </source>
</evidence>
<dbReference type="Pfam" id="PF03958">
    <property type="entry name" value="Secretin_N"/>
    <property type="match status" value="1"/>
</dbReference>
<dbReference type="InterPro" id="IPR004846">
    <property type="entry name" value="T2SS/T3SS_dom"/>
</dbReference>
<evidence type="ECO:0000256" key="8">
    <source>
        <dbReference type="SAM" id="MobiDB-lite"/>
    </source>
</evidence>
<keyword evidence="2 7" id="KW-0813">Transport</keyword>
<keyword evidence="5" id="KW-0998">Cell outer membrane</keyword>
<dbReference type="Pfam" id="PF07660">
    <property type="entry name" value="STN"/>
    <property type="match status" value="1"/>
</dbReference>
<dbReference type="InterPro" id="IPR050810">
    <property type="entry name" value="Bact_Secretion_Sys_Channel"/>
</dbReference>
<dbReference type="AlphaFoldDB" id="A0A5Q2VD30"/>
<dbReference type="EMBL" id="CP045913">
    <property type="protein sequence ID" value="QGH62000.1"/>
    <property type="molecule type" value="Genomic_DNA"/>
</dbReference>
<evidence type="ECO:0000256" key="4">
    <source>
        <dbReference type="ARBA" id="ARBA00023136"/>
    </source>
</evidence>
<dbReference type="RefSeq" id="WP_153859032.1">
    <property type="nucleotide sequence ID" value="NZ_CP045913.1"/>
</dbReference>
<dbReference type="PRINTS" id="PR00811">
    <property type="entry name" value="BCTERIALGSPD"/>
</dbReference>
<organism evidence="11 12">
    <name type="scientific">Serratia proteamaculans</name>
    <dbReference type="NCBI Taxonomy" id="28151"/>
    <lineage>
        <taxon>Bacteria</taxon>
        <taxon>Pseudomonadati</taxon>
        <taxon>Pseudomonadota</taxon>
        <taxon>Gammaproteobacteria</taxon>
        <taxon>Enterobacterales</taxon>
        <taxon>Yersiniaceae</taxon>
        <taxon>Serratia</taxon>
    </lineage>
</organism>
<proteinExistence type="inferred from homology"/>
<accession>A0A5Q2VD30</accession>
<dbReference type="InterPro" id="IPR011662">
    <property type="entry name" value="Secretin/TonB_short_N"/>
</dbReference>
<dbReference type="GO" id="GO:0009279">
    <property type="term" value="C:cell outer membrane"/>
    <property type="evidence" value="ECO:0007669"/>
    <property type="project" value="UniProtKB-SubCell"/>
</dbReference>
<dbReference type="Pfam" id="PF00263">
    <property type="entry name" value="Secretin"/>
    <property type="match status" value="1"/>
</dbReference>
<keyword evidence="3 9" id="KW-0732">Signal</keyword>
<dbReference type="PANTHER" id="PTHR30332">
    <property type="entry name" value="PROBABLE GENERAL SECRETION PATHWAY PROTEIN D"/>
    <property type="match status" value="1"/>
</dbReference>
<reference evidence="11 12" key="1">
    <citation type="submission" date="2019-11" db="EMBL/GenBank/DDBJ databases">
        <title>The Phosphoenolpyruvate Phosphotransferase System Regulates Serratia proteamaculans 336X Biofilm Formation and Wheat Roots colonization.</title>
        <authorList>
            <person name="Liu F."/>
        </authorList>
    </citation>
    <scope>NUCLEOTIDE SEQUENCE [LARGE SCALE GENOMIC DNA]</scope>
    <source>
        <strain evidence="11 12">336X</strain>
    </source>
</reference>
<feature type="domain" description="Secretin/TonB short N-terminal" evidence="10">
    <location>
        <begin position="201"/>
        <end position="252"/>
    </location>
</feature>
<dbReference type="InterPro" id="IPR038591">
    <property type="entry name" value="NolW-like_sf"/>
</dbReference>
<gene>
    <name evidence="11" type="ORF">GHV41_14715</name>
</gene>
<dbReference type="InterPro" id="IPR001775">
    <property type="entry name" value="GspD/PilQ"/>
</dbReference>
<dbReference type="PANTHER" id="PTHR30332:SF17">
    <property type="entry name" value="TYPE IV PILIATION SYSTEM PROTEIN DR_0774-RELATED"/>
    <property type="match status" value="1"/>
</dbReference>
<dbReference type="SMART" id="SM00965">
    <property type="entry name" value="STN"/>
    <property type="match status" value="1"/>
</dbReference>
<dbReference type="PROSITE" id="PS51257">
    <property type="entry name" value="PROKAR_LIPOPROTEIN"/>
    <property type="match status" value="1"/>
</dbReference>
<evidence type="ECO:0000259" key="10">
    <source>
        <dbReference type="SMART" id="SM00965"/>
    </source>
</evidence>
<dbReference type="GO" id="GO:0009306">
    <property type="term" value="P:protein secretion"/>
    <property type="evidence" value="ECO:0007669"/>
    <property type="project" value="InterPro"/>
</dbReference>
<name>A0A5Q2VD30_SERPR</name>
<feature type="chain" id="PRO_5024348327" evidence="9">
    <location>
        <begin position="21"/>
        <end position="631"/>
    </location>
</feature>
<evidence type="ECO:0000313" key="12">
    <source>
        <dbReference type="Proteomes" id="UP000381260"/>
    </source>
</evidence>
<protein>
    <submittedName>
        <fullName evidence="11">Bacterial type II and III secretion system family protein</fullName>
    </submittedName>
</protein>
<evidence type="ECO:0000256" key="1">
    <source>
        <dbReference type="ARBA" id="ARBA00004370"/>
    </source>
</evidence>
<dbReference type="InterPro" id="IPR005644">
    <property type="entry name" value="NolW-like"/>
</dbReference>
<feature type="signal peptide" evidence="9">
    <location>
        <begin position="1"/>
        <end position="20"/>
    </location>
</feature>
<dbReference type="GO" id="GO:0015627">
    <property type="term" value="C:type II protein secretion system complex"/>
    <property type="evidence" value="ECO:0007669"/>
    <property type="project" value="TreeGrafter"/>
</dbReference>
<keyword evidence="4" id="KW-0472">Membrane</keyword>
<dbReference type="Gene3D" id="3.30.1370.120">
    <property type="match status" value="1"/>
</dbReference>
<evidence type="ECO:0000256" key="2">
    <source>
        <dbReference type="ARBA" id="ARBA00022448"/>
    </source>
</evidence>
<evidence type="ECO:0000256" key="3">
    <source>
        <dbReference type="ARBA" id="ARBA00022729"/>
    </source>
</evidence>
<evidence type="ECO:0000256" key="9">
    <source>
        <dbReference type="SAM" id="SignalP"/>
    </source>
</evidence>
<comment type="subcellular location">
    <subcellularLocation>
        <location evidence="7">Cell outer membrane</location>
    </subcellularLocation>
    <subcellularLocation>
        <location evidence="1">Membrane</location>
    </subcellularLocation>
</comment>
<evidence type="ECO:0000313" key="11">
    <source>
        <dbReference type="EMBL" id="QGH62000.1"/>
    </source>
</evidence>
<evidence type="ECO:0000256" key="6">
    <source>
        <dbReference type="RuleBase" id="RU004003"/>
    </source>
</evidence>
<dbReference type="PRINTS" id="PR01032">
    <property type="entry name" value="PHAGEIV"/>
</dbReference>